<proteinExistence type="predicted"/>
<dbReference type="AlphaFoldDB" id="A0A1F8ATM2"/>
<keyword evidence="1" id="KW-0812">Transmembrane</keyword>
<dbReference type="InterPro" id="IPR005883">
    <property type="entry name" value="PilM"/>
</dbReference>
<dbReference type="EMBL" id="MGGW01000005">
    <property type="protein sequence ID" value="OGM55082.1"/>
    <property type="molecule type" value="Genomic_DNA"/>
</dbReference>
<keyword evidence="1" id="KW-1133">Transmembrane helix</keyword>
<dbReference type="InterPro" id="IPR043129">
    <property type="entry name" value="ATPase_NBD"/>
</dbReference>
<feature type="transmembrane region" description="Helical" evidence="1">
    <location>
        <begin position="310"/>
        <end position="333"/>
    </location>
</feature>
<gene>
    <name evidence="2" type="ORF">A3E44_04140</name>
</gene>
<name>A0A1F8ATM2_9BACT</name>
<dbReference type="PANTHER" id="PTHR32432:SF3">
    <property type="entry name" value="ETHANOLAMINE UTILIZATION PROTEIN EUTJ"/>
    <property type="match status" value="1"/>
</dbReference>
<dbReference type="Proteomes" id="UP000178603">
    <property type="component" value="Unassembled WGS sequence"/>
</dbReference>
<dbReference type="Gene3D" id="3.30.1490.300">
    <property type="match status" value="1"/>
</dbReference>
<keyword evidence="1" id="KW-0472">Membrane</keyword>
<dbReference type="Pfam" id="PF11104">
    <property type="entry name" value="PilM_2"/>
    <property type="match status" value="1"/>
</dbReference>
<dbReference type="PANTHER" id="PTHR32432">
    <property type="entry name" value="CELL DIVISION PROTEIN FTSA-RELATED"/>
    <property type="match status" value="1"/>
</dbReference>
<protein>
    <recommendedName>
        <fullName evidence="4">SHS2 domain-containing protein</fullName>
    </recommendedName>
</protein>
<sequence>MVKKKFVSVYFAQDKLQLVSLTKDRDRVGLVTSIDIPSGLVDNYKVKDPKALSEIIKKVWQERNIKEKLVGLVVPEFSTFTKSIELPQVPIPELDEAVRWEAQDFLPTEAKDSVMDWKITQKGETSYQILSVAIPKDVLSGFVDAVSLAGLFPVVVETPSLSLSRVADGDGSGALVIYANLGKTILLVREGEKILGSSVIDSSNQREILQTAMRMIGHFERVEIKKVQIGGMEITKELFTGINQNLKMPAEWIQSKVKGFDPKSLQEYLIPLSLQLRDPAEPEDENSINLLPPAWVKTHRAKKFMAQIKGLLVVLTLVILANFIVALVVFILISAEIGVLEQSQTNGKNSAQQSVVGQIESANKLGDDVIKITSGTVYPQTIINIISSSLPEGLKVTDYRLDMEEGNILVRGTSVDRQQLLTFKKNLEETGKFSSVSIPVSSFEKDKDLEFEASFGFLELAKGTKKQLKLQI</sequence>
<dbReference type="Gene3D" id="3.30.420.40">
    <property type="match status" value="2"/>
</dbReference>
<accession>A0A1F8ATM2</accession>
<evidence type="ECO:0008006" key="4">
    <source>
        <dbReference type="Google" id="ProtNLM"/>
    </source>
</evidence>
<dbReference type="InterPro" id="IPR050696">
    <property type="entry name" value="FtsA/MreB"/>
</dbReference>
<comment type="caution">
    <text evidence="2">The sequence shown here is derived from an EMBL/GenBank/DDBJ whole genome shotgun (WGS) entry which is preliminary data.</text>
</comment>
<evidence type="ECO:0000313" key="3">
    <source>
        <dbReference type="Proteomes" id="UP000178603"/>
    </source>
</evidence>
<evidence type="ECO:0000256" key="1">
    <source>
        <dbReference type="SAM" id="Phobius"/>
    </source>
</evidence>
<reference evidence="2 3" key="1">
    <citation type="journal article" date="2016" name="Nat. Commun.">
        <title>Thousands of microbial genomes shed light on interconnected biogeochemical processes in an aquifer system.</title>
        <authorList>
            <person name="Anantharaman K."/>
            <person name="Brown C.T."/>
            <person name="Hug L.A."/>
            <person name="Sharon I."/>
            <person name="Castelle C.J."/>
            <person name="Probst A.J."/>
            <person name="Thomas B.C."/>
            <person name="Singh A."/>
            <person name="Wilkins M.J."/>
            <person name="Karaoz U."/>
            <person name="Brodie E.L."/>
            <person name="Williams K.H."/>
            <person name="Hubbard S.S."/>
            <person name="Banfield J.F."/>
        </authorList>
    </citation>
    <scope>NUCLEOTIDE SEQUENCE [LARGE SCALE GENOMIC DNA]</scope>
</reference>
<evidence type="ECO:0000313" key="2">
    <source>
        <dbReference type="EMBL" id="OGM55082.1"/>
    </source>
</evidence>
<organism evidence="2 3">
    <name type="scientific">Candidatus Woesebacteria bacterium RIFCSPHIGHO2_12_FULL_41_24</name>
    <dbReference type="NCBI Taxonomy" id="1802510"/>
    <lineage>
        <taxon>Bacteria</taxon>
        <taxon>Candidatus Woeseibacteriota</taxon>
    </lineage>
</organism>
<dbReference type="SUPFAM" id="SSF53067">
    <property type="entry name" value="Actin-like ATPase domain"/>
    <property type="match status" value="1"/>
</dbReference>